<dbReference type="PANTHER" id="PTHR19856:SF0">
    <property type="entry name" value="WD REPEAT-CONTAINING PROTEIN 1"/>
    <property type="match status" value="1"/>
</dbReference>
<evidence type="ECO:0000256" key="2">
    <source>
        <dbReference type="ARBA" id="ARBA00022737"/>
    </source>
</evidence>
<evidence type="ECO:0000313" key="5">
    <source>
        <dbReference type="Proteomes" id="UP000193685"/>
    </source>
</evidence>
<name>A0A1Y2F571_PROLT</name>
<sequence length="599" mass="63838">MTSILPPQPSTTRASPTKLAFDPKSGRIAYASNKSVFIRDLEDPSKCMQYVGHVHPVQVARFSPSGFYVASGDVSGLVKIWDAVGEEHILKNEVKPIQRITDLAWDGDSARIIAVGEGRERFGHAFTMDSGNTVGEITGHSGVINAVSIRQQRPFRAATAGDDGLVVFYHGTPYKYNKTLRQHTKFVLDVAFSPDGATLVSVGADAKICLYDGKTGDVIDTTWSESHTGSIFAVSWDPTSTFLLTSSADQSCKVWEAKTGKLVQSWDLRETDALNPADGQQVGNVWTPKHIVSLSLSGTLTYLSIDSETPLQRIAGHQKAITALAISPDGAQLYTGSYDATNYIWQLSDASSKRITKNAHTNQVSALIVSDSIVLSLGLDDSVRVLQTATGTFSRVLSTTSKPIGAGLVGQDMVIATSTELYLVGTGSDSKIGSISIDATAAAVSNHGYVAIGDEAGNVKLYTLDGQAFKLVQDLQACCRASITTMTWTPSADKVIVGDAAGKILVLDGTSGAVLTSRWSNHTARIQALSVSKDGKKVVSASLDASLFVWSLENFVKKKQIRHAHQGGATGCVFKDDAGTIVVSVGADGAIKQWPDMTF</sequence>
<dbReference type="PROSITE" id="PS50294">
    <property type="entry name" value="WD_REPEATS_REGION"/>
    <property type="match status" value="5"/>
</dbReference>
<dbReference type="PROSITE" id="PS50082">
    <property type="entry name" value="WD_REPEATS_2"/>
    <property type="match status" value="5"/>
</dbReference>
<dbReference type="GeneID" id="63782453"/>
<dbReference type="STRING" id="56484.A0A1Y2F571"/>
<dbReference type="SUPFAM" id="SSF50978">
    <property type="entry name" value="WD40 repeat-like"/>
    <property type="match status" value="2"/>
</dbReference>
<dbReference type="InterPro" id="IPR001680">
    <property type="entry name" value="WD40_rpt"/>
</dbReference>
<dbReference type="GO" id="GO:0051015">
    <property type="term" value="F:actin filament binding"/>
    <property type="evidence" value="ECO:0007669"/>
    <property type="project" value="TreeGrafter"/>
</dbReference>
<dbReference type="Proteomes" id="UP000193685">
    <property type="component" value="Unassembled WGS sequence"/>
</dbReference>
<keyword evidence="1 3" id="KW-0853">WD repeat</keyword>
<keyword evidence="5" id="KW-1185">Reference proteome</keyword>
<dbReference type="AlphaFoldDB" id="A0A1Y2F571"/>
<evidence type="ECO:0000256" key="1">
    <source>
        <dbReference type="ARBA" id="ARBA00022574"/>
    </source>
</evidence>
<dbReference type="CDD" id="cd00200">
    <property type="entry name" value="WD40"/>
    <property type="match status" value="1"/>
</dbReference>
<dbReference type="InterPro" id="IPR015943">
    <property type="entry name" value="WD40/YVTN_repeat-like_dom_sf"/>
</dbReference>
<dbReference type="PANTHER" id="PTHR19856">
    <property type="entry name" value="WD-REPEATCONTAINING PROTEIN WDR1"/>
    <property type="match status" value="1"/>
</dbReference>
<reference evidence="4 5" key="1">
    <citation type="submission" date="2016-07" db="EMBL/GenBank/DDBJ databases">
        <title>Pervasive Adenine N6-methylation of Active Genes in Fungi.</title>
        <authorList>
            <consortium name="DOE Joint Genome Institute"/>
            <person name="Mondo S.J."/>
            <person name="Dannebaum R.O."/>
            <person name="Kuo R.C."/>
            <person name="Labutti K."/>
            <person name="Haridas S."/>
            <person name="Kuo A."/>
            <person name="Salamov A."/>
            <person name="Ahrendt S.R."/>
            <person name="Lipzen A."/>
            <person name="Sullivan W."/>
            <person name="Andreopoulos W.B."/>
            <person name="Clum A."/>
            <person name="Lindquist E."/>
            <person name="Daum C."/>
            <person name="Ramamoorthy G.K."/>
            <person name="Gryganskyi A."/>
            <person name="Culley D."/>
            <person name="Magnuson J.K."/>
            <person name="James T.Y."/>
            <person name="O'Malley M.A."/>
            <person name="Stajich J.E."/>
            <person name="Spatafora J.W."/>
            <person name="Visel A."/>
            <person name="Grigoriev I.V."/>
        </authorList>
    </citation>
    <scope>NUCLEOTIDE SEQUENCE [LARGE SCALE GENOMIC DNA]</scope>
    <source>
        <strain evidence="4 5">12-1054</strain>
    </source>
</reference>
<organism evidence="4 5">
    <name type="scientific">Protomyces lactucae-debilis</name>
    <dbReference type="NCBI Taxonomy" id="2754530"/>
    <lineage>
        <taxon>Eukaryota</taxon>
        <taxon>Fungi</taxon>
        <taxon>Dikarya</taxon>
        <taxon>Ascomycota</taxon>
        <taxon>Taphrinomycotina</taxon>
        <taxon>Taphrinomycetes</taxon>
        <taxon>Taphrinales</taxon>
        <taxon>Protomycetaceae</taxon>
        <taxon>Protomyces</taxon>
    </lineage>
</organism>
<dbReference type="FunFam" id="2.130.10.10:FF:000102">
    <property type="entry name" value="Actin-interacting protein 1"/>
    <property type="match status" value="1"/>
</dbReference>
<dbReference type="PROSITE" id="PS00678">
    <property type="entry name" value="WD_REPEATS_1"/>
    <property type="match status" value="1"/>
</dbReference>
<dbReference type="OMA" id="FYQGPPF"/>
<dbReference type="EMBL" id="MCFI01000016">
    <property type="protein sequence ID" value="ORY78993.1"/>
    <property type="molecule type" value="Genomic_DNA"/>
</dbReference>
<dbReference type="InterPro" id="IPR036322">
    <property type="entry name" value="WD40_repeat_dom_sf"/>
</dbReference>
<comment type="caution">
    <text evidence="4">The sequence shown here is derived from an EMBL/GenBank/DDBJ whole genome shotgun (WGS) entry which is preliminary data.</text>
</comment>
<dbReference type="Gene3D" id="2.130.10.10">
    <property type="entry name" value="YVTN repeat-like/Quinoprotein amine dehydrogenase"/>
    <property type="match status" value="2"/>
</dbReference>
<dbReference type="OrthoDB" id="2306at2759"/>
<accession>A0A1Y2F571</accession>
<protein>
    <submittedName>
        <fullName evidence="4">WD40 repeat-like protein</fullName>
    </submittedName>
</protein>
<dbReference type="RefSeq" id="XP_040723625.1">
    <property type="nucleotide sequence ID" value="XM_040865854.1"/>
</dbReference>
<feature type="repeat" description="WD" evidence="3">
    <location>
        <begin position="180"/>
        <end position="221"/>
    </location>
</feature>
<feature type="repeat" description="WD" evidence="3">
    <location>
        <begin position="314"/>
        <end position="355"/>
    </location>
</feature>
<dbReference type="SMART" id="SM00320">
    <property type="entry name" value="WD40"/>
    <property type="match status" value="11"/>
</dbReference>
<feature type="repeat" description="WD" evidence="3">
    <location>
        <begin position="50"/>
        <end position="82"/>
    </location>
</feature>
<feature type="repeat" description="WD" evidence="3">
    <location>
        <begin position="224"/>
        <end position="265"/>
    </location>
</feature>
<dbReference type="GO" id="GO:0030864">
    <property type="term" value="C:cortical actin cytoskeleton"/>
    <property type="evidence" value="ECO:0007669"/>
    <property type="project" value="TreeGrafter"/>
</dbReference>
<gene>
    <name evidence="4" type="ORF">BCR37DRAFT_100922</name>
</gene>
<keyword evidence="2" id="KW-0677">Repeat</keyword>
<dbReference type="Pfam" id="PF00400">
    <property type="entry name" value="WD40"/>
    <property type="match status" value="5"/>
</dbReference>
<dbReference type="GO" id="GO:0030042">
    <property type="term" value="P:actin filament depolymerization"/>
    <property type="evidence" value="ECO:0007669"/>
    <property type="project" value="TreeGrafter"/>
</dbReference>
<proteinExistence type="predicted"/>
<feature type="repeat" description="WD" evidence="3">
    <location>
        <begin position="519"/>
        <end position="554"/>
    </location>
</feature>
<evidence type="ECO:0000256" key="3">
    <source>
        <dbReference type="PROSITE-ProRule" id="PRU00221"/>
    </source>
</evidence>
<dbReference type="InterPro" id="IPR019775">
    <property type="entry name" value="WD40_repeat_CS"/>
</dbReference>
<evidence type="ECO:0000313" key="4">
    <source>
        <dbReference type="EMBL" id="ORY78993.1"/>
    </source>
</evidence>